<evidence type="ECO:0000256" key="3">
    <source>
        <dbReference type="ARBA" id="ARBA00006958"/>
    </source>
</evidence>
<sequence length="336" mass="38488">MKQDTKFRETIPASLRLAVPPRYLASGDSFTSFMYTSRIFKQVISKMVPEVCEAIISSLKQHIKRPTSEADWKAISQEFQCRWNFPHCIRSIDGKHVQMVAPQHSGSLFYNYKGTMFLGVADANYNLLYADVGCQGRISDGGGFKCTSLYKDLENNTAHVPRSDALPGRTQPVPYVLVGDDAFAMSSYLMKPYPGRTLEIPKRIYNYRLSRARRIIENVFGIMSSKFRVLLKPIALQPNKVKSVVLACAYLHNFLRRNSESRYAYTPPGSLDSYDGDGNVIEGFWRREINHQENRLMDLRNAPRRCSANLHKIRDEFCEYFVSQEGEVAWQYDSIS</sequence>
<dbReference type="PANTHER" id="PTHR22930">
    <property type="match status" value="1"/>
</dbReference>
<evidence type="ECO:0000259" key="8">
    <source>
        <dbReference type="Pfam" id="PF13359"/>
    </source>
</evidence>
<dbReference type="AlphaFoldDB" id="A0A9P0PNT3"/>
<dbReference type="Pfam" id="PF13359">
    <property type="entry name" value="DDE_Tnp_4"/>
    <property type="match status" value="1"/>
</dbReference>
<keyword evidence="5" id="KW-0479">Metal-binding</keyword>
<evidence type="ECO:0000256" key="1">
    <source>
        <dbReference type="ARBA" id="ARBA00001968"/>
    </source>
</evidence>
<comment type="subcellular location">
    <subcellularLocation>
        <location evidence="2">Nucleus</location>
    </subcellularLocation>
</comment>
<dbReference type="InterPro" id="IPR045249">
    <property type="entry name" value="HARBI1-like"/>
</dbReference>
<dbReference type="PANTHER" id="PTHR22930:SF269">
    <property type="entry name" value="NUCLEASE HARBI1-LIKE PROTEIN"/>
    <property type="match status" value="1"/>
</dbReference>
<evidence type="ECO:0000256" key="5">
    <source>
        <dbReference type="ARBA" id="ARBA00022723"/>
    </source>
</evidence>
<evidence type="ECO:0000256" key="6">
    <source>
        <dbReference type="ARBA" id="ARBA00022801"/>
    </source>
</evidence>
<keyword evidence="6" id="KW-0378">Hydrolase</keyword>
<protein>
    <recommendedName>
        <fullName evidence="8">DDE Tnp4 domain-containing protein</fullName>
    </recommendedName>
</protein>
<dbReference type="Proteomes" id="UP001152888">
    <property type="component" value="Unassembled WGS sequence"/>
</dbReference>
<accession>A0A9P0PNT3</accession>
<dbReference type="GO" id="GO:0016787">
    <property type="term" value="F:hydrolase activity"/>
    <property type="evidence" value="ECO:0007669"/>
    <property type="project" value="UniProtKB-KW"/>
</dbReference>
<dbReference type="GO" id="GO:0005634">
    <property type="term" value="C:nucleus"/>
    <property type="evidence" value="ECO:0007669"/>
    <property type="project" value="UniProtKB-SubCell"/>
</dbReference>
<dbReference type="GO" id="GO:0004518">
    <property type="term" value="F:nuclease activity"/>
    <property type="evidence" value="ECO:0007669"/>
    <property type="project" value="UniProtKB-KW"/>
</dbReference>
<keyword evidence="4" id="KW-0540">Nuclease</keyword>
<keyword evidence="10" id="KW-1185">Reference proteome</keyword>
<reference evidence="9" key="1">
    <citation type="submission" date="2022-03" db="EMBL/GenBank/DDBJ databases">
        <authorList>
            <person name="Sayadi A."/>
        </authorList>
    </citation>
    <scope>NUCLEOTIDE SEQUENCE</scope>
</reference>
<comment type="cofactor">
    <cofactor evidence="1">
        <name>a divalent metal cation</name>
        <dbReference type="ChEBI" id="CHEBI:60240"/>
    </cofactor>
</comment>
<comment type="caution">
    <text evidence="9">The sequence shown here is derived from an EMBL/GenBank/DDBJ whole genome shotgun (WGS) entry which is preliminary data.</text>
</comment>
<evidence type="ECO:0000313" key="10">
    <source>
        <dbReference type="Proteomes" id="UP001152888"/>
    </source>
</evidence>
<keyword evidence="7" id="KW-0539">Nucleus</keyword>
<name>A0A9P0PNT3_ACAOB</name>
<comment type="similarity">
    <text evidence="3">Belongs to the HARBI1 family.</text>
</comment>
<dbReference type="GO" id="GO:0046872">
    <property type="term" value="F:metal ion binding"/>
    <property type="evidence" value="ECO:0007669"/>
    <property type="project" value="UniProtKB-KW"/>
</dbReference>
<evidence type="ECO:0000313" key="9">
    <source>
        <dbReference type="EMBL" id="CAH1993193.1"/>
    </source>
</evidence>
<gene>
    <name evidence="9" type="ORF">ACAOBT_LOCUS21374</name>
</gene>
<evidence type="ECO:0000256" key="2">
    <source>
        <dbReference type="ARBA" id="ARBA00004123"/>
    </source>
</evidence>
<organism evidence="9 10">
    <name type="scientific">Acanthoscelides obtectus</name>
    <name type="common">Bean weevil</name>
    <name type="synonym">Bruchus obtectus</name>
    <dbReference type="NCBI Taxonomy" id="200917"/>
    <lineage>
        <taxon>Eukaryota</taxon>
        <taxon>Metazoa</taxon>
        <taxon>Ecdysozoa</taxon>
        <taxon>Arthropoda</taxon>
        <taxon>Hexapoda</taxon>
        <taxon>Insecta</taxon>
        <taxon>Pterygota</taxon>
        <taxon>Neoptera</taxon>
        <taxon>Endopterygota</taxon>
        <taxon>Coleoptera</taxon>
        <taxon>Polyphaga</taxon>
        <taxon>Cucujiformia</taxon>
        <taxon>Chrysomeloidea</taxon>
        <taxon>Chrysomelidae</taxon>
        <taxon>Bruchinae</taxon>
        <taxon>Bruchini</taxon>
        <taxon>Acanthoscelides</taxon>
    </lineage>
</organism>
<dbReference type="InterPro" id="IPR027806">
    <property type="entry name" value="HARBI1_dom"/>
</dbReference>
<evidence type="ECO:0000256" key="4">
    <source>
        <dbReference type="ARBA" id="ARBA00022722"/>
    </source>
</evidence>
<dbReference type="OrthoDB" id="8185584at2759"/>
<proteinExistence type="inferred from homology"/>
<dbReference type="EMBL" id="CAKOFQ010007166">
    <property type="protein sequence ID" value="CAH1993193.1"/>
    <property type="molecule type" value="Genomic_DNA"/>
</dbReference>
<evidence type="ECO:0000256" key="7">
    <source>
        <dbReference type="ARBA" id="ARBA00023242"/>
    </source>
</evidence>
<feature type="domain" description="DDE Tnp4" evidence="8">
    <location>
        <begin position="92"/>
        <end position="253"/>
    </location>
</feature>